<evidence type="ECO:0000256" key="1">
    <source>
        <dbReference type="ARBA" id="ARBA00005051"/>
    </source>
</evidence>
<dbReference type="AlphaFoldDB" id="A0A6N8IQ79"/>
<dbReference type="EMBL" id="WSEL01000003">
    <property type="protein sequence ID" value="MVQ29049.1"/>
    <property type="molecule type" value="Genomic_DNA"/>
</dbReference>
<evidence type="ECO:0000256" key="5">
    <source>
        <dbReference type="ARBA" id="ARBA00022679"/>
    </source>
</evidence>
<gene>
    <name evidence="14" type="primary">folK</name>
    <name evidence="14" type="ORF">GON04_06315</name>
</gene>
<evidence type="ECO:0000313" key="15">
    <source>
        <dbReference type="Proteomes" id="UP000469385"/>
    </source>
</evidence>
<evidence type="ECO:0000256" key="10">
    <source>
        <dbReference type="ARBA" id="ARBA00029409"/>
    </source>
</evidence>
<sequence length="156" mass="16147">MGREPVAAFVGLGANLGDPAAAVRAALDALGRLPGTALVGRSSLYRSAPVDACGPDFVNAVAALRTTLSAPALLAALQAIEQAAGRERPWHHAPRTLDLDLLLYGQASIASPALTVPHPRMRQRAFVLLPLAELAPDRVAPADLAAVTSQVIARLP</sequence>
<protein>
    <recommendedName>
        <fullName evidence="4">2-amino-4-hydroxy-6-hydroxymethyldihydropteridine pyrophosphokinase</fullName>
        <ecNumber evidence="3">2.7.6.3</ecNumber>
    </recommendedName>
    <alternativeName>
        <fullName evidence="11">6-hydroxymethyl-7,8-dihydropterin pyrophosphokinase</fullName>
    </alternativeName>
    <alternativeName>
        <fullName evidence="12">7,8-dihydro-6-hydroxymethylpterin-pyrophosphokinase</fullName>
    </alternativeName>
</protein>
<dbReference type="GO" id="GO:0003848">
    <property type="term" value="F:2-amino-4-hydroxy-6-hydroxymethyldihydropteridine diphosphokinase activity"/>
    <property type="evidence" value="ECO:0007669"/>
    <property type="project" value="UniProtKB-EC"/>
</dbReference>
<accession>A0A6N8IQ79</accession>
<dbReference type="InterPro" id="IPR035907">
    <property type="entry name" value="Hppk_sf"/>
</dbReference>
<evidence type="ECO:0000256" key="7">
    <source>
        <dbReference type="ARBA" id="ARBA00022777"/>
    </source>
</evidence>
<evidence type="ECO:0000256" key="12">
    <source>
        <dbReference type="ARBA" id="ARBA00033413"/>
    </source>
</evidence>
<dbReference type="NCBIfam" id="TIGR01498">
    <property type="entry name" value="folK"/>
    <property type="match status" value="1"/>
</dbReference>
<organism evidence="14 15">
    <name type="scientific">Ramlibacter pinisoli</name>
    <dbReference type="NCBI Taxonomy" id="2682844"/>
    <lineage>
        <taxon>Bacteria</taxon>
        <taxon>Pseudomonadati</taxon>
        <taxon>Pseudomonadota</taxon>
        <taxon>Betaproteobacteria</taxon>
        <taxon>Burkholderiales</taxon>
        <taxon>Comamonadaceae</taxon>
        <taxon>Ramlibacter</taxon>
    </lineage>
</organism>
<dbReference type="Proteomes" id="UP000469385">
    <property type="component" value="Unassembled WGS sequence"/>
</dbReference>
<keyword evidence="5 14" id="KW-0808">Transferase</keyword>
<evidence type="ECO:0000256" key="8">
    <source>
        <dbReference type="ARBA" id="ARBA00022840"/>
    </source>
</evidence>
<evidence type="ECO:0000256" key="2">
    <source>
        <dbReference type="ARBA" id="ARBA00005810"/>
    </source>
</evidence>
<dbReference type="PROSITE" id="PS00794">
    <property type="entry name" value="HPPK"/>
    <property type="match status" value="1"/>
</dbReference>
<evidence type="ECO:0000256" key="9">
    <source>
        <dbReference type="ARBA" id="ARBA00022909"/>
    </source>
</evidence>
<keyword evidence="6" id="KW-0547">Nucleotide-binding</keyword>
<comment type="caution">
    <text evidence="14">The sequence shown here is derived from an EMBL/GenBank/DDBJ whole genome shotgun (WGS) entry which is preliminary data.</text>
</comment>
<evidence type="ECO:0000256" key="4">
    <source>
        <dbReference type="ARBA" id="ARBA00016218"/>
    </source>
</evidence>
<dbReference type="SUPFAM" id="SSF55083">
    <property type="entry name" value="6-hydroxymethyl-7,8-dihydropterin pyrophosphokinase, HPPK"/>
    <property type="match status" value="1"/>
</dbReference>
<keyword evidence="8" id="KW-0067">ATP-binding</keyword>
<evidence type="ECO:0000259" key="13">
    <source>
        <dbReference type="PROSITE" id="PS00794"/>
    </source>
</evidence>
<dbReference type="PANTHER" id="PTHR43071:SF1">
    <property type="entry name" value="2-AMINO-4-HYDROXY-6-HYDROXYMETHYLDIHYDROPTERIDINE PYROPHOSPHOKINASE"/>
    <property type="match status" value="1"/>
</dbReference>
<proteinExistence type="inferred from homology"/>
<reference evidence="14 15" key="1">
    <citation type="submission" date="2019-12" db="EMBL/GenBank/DDBJ databases">
        <authorList>
            <person name="Huq M.A."/>
        </authorList>
    </citation>
    <scope>NUCLEOTIDE SEQUENCE [LARGE SCALE GENOMIC DNA]</scope>
    <source>
        <strain evidence="14 15">MAH-25</strain>
    </source>
</reference>
<feature type="domain" description="7,8-dihydro-6-hydroxymethylpterin-pyrophosphokinase" evidence="13">
    <location>
        <begin position="91"/>
        <end position="102"/>
    </location>
</feature>
<dbReference type="CDD" id="cd00483">
    <property type="entry name" value="HPPK"/>
    <property type="match status" value="1"/>
</dbReference>
<dbReference type="GO" id="GO:0046656">
    <property type="term" value="P:folic acid biosynthetic process"/>
    <property type="evidence" value="ECO:0007669"/>
    <property type="project" value="UniProtKB-KW"/>
</dbReference>
<dbReference type="PANTHER" id="PTHR43071">
    <property type="entry name" value="2-AMINO-4-HYDROXY-6-HYDROXYMETHYLDIHYDROPTERIDINE PYROPHOSPHOKINASE"/>
    <property type="match status" value="1"/>
</dbReference>
<dbReference type="Gene3D" id="3.30.70.560">
    <property type="entry name" value="7,8-Dihydro-6-hydroxymethylpterin-pyrophosphokinase HPPK"/>
    <property type="match status" value="1"/>
</dbReference>
<comment type="similarity">
    <text evidence="2">Belongs to the HPPK family.</text>
</comment>
<keyword evidence="9" id="KW-0289">Folate biosynthesis</keyword>
<name>A0A6N8IQ79_9BURK</name>
<evidence type="ECO:0000256" key="6">
    <source>
        <dbReference type="ARBA" id="ARBA00022741"/>
    </source>
</evidence>
<dbReference type="RefSeq" id="WP_157397095.1">
    <property type="nucleotide sequence ID" value="NZ_WSEL01000003.1"/>
</dbReference>
<dbReference type="Pfam" id="PF01288">
    <property type="entry name" value="HPPK"/>
    <property type="match status" value="1"/>
</dbReference>
<dbReference type="UniPathway" id="UPA00077">
    <property type="reaction ID" value="UER00155"/>
</dbReference>
<keyword evidence="7 14" id="KW-0418">Kinase</keyword>
<comment type="pathway">
    <text evidence="1">Cofactor biosynthesis; tetrahydrofolate biosynthesis; 2-amino-4-hydroxy-6-hydroxymethyl-7,8-dihydropteridine diphosphate from 7,8-dihydroneopterin triphosphate: step 4/4.</text>
</comment>
<keyword evidence="15" id="KW-1185">Reference proteome</keyword>
<dbReference type="GO" id="GO:0046654">
    <property type="term" value="P:tetrahydrofolate biosynthetic process"/>
    <property type="evidence" value="ECO:0007669"/>
    <property type="project" value="UniProtKB-UniPathway"/>
</dbReference>
<dbReference type="GO" id="GO:0005524">
    <property type="term" value="F:ATP binding"/>
    <property type="evidence" value="ECO:0007669"/>
    <property type="project" value="UniProtKB-KW"/>
</dbReference>
<dbReference type="EC" id="2.7.6.3" evidence="3"/>
<comment type="function">
    <text evidence="10">Catalyzes the transfer of pyrophosphate from adenosine triphosphate (ATP) to 6-hydroxymethyl-7,8-dihydropterin, an enzymatic step in folate biosynthesis pathway.</text>
</comment>
<dbReference type="InterPro" id="IPR000550">
    <property type="entry name" value="Hppk"/>
</dbReference>
<evidence type="ECO:0000256" key="11">
    <source>
        <dbReference type="ARBA" id="ARBA00029766"/>
    </source>
</evidence>
<dbReference type="GO" id="GO:0016301">
    <property type="term" value="F:kinase activity"/>
    <property type="evidence" value="ECO:0007669"/>
    <property type="project" value="UniProtKB-KW"/>
</dbReference>
<evidence type="ECO:0000313" key="14">
    <source>
        <dbReference type="EMBL" id="MVQ29049.1"/>
    </source>
</evidence>
<evidence type="ECO:0000256" key="3">
    <source>
        <dbReference type="ARBA" id="ARBA00013253"/>
    </source>
</evidence>